<sequence length="214" mass="24751">MDFTWIKEFFTMENLMELIQNYRSLGPLTGIFLPLLESFFPFLPLFLFVMANANAFGLWWGFLFSWIGSSAGALLVFALVRIYGQKKLLRFLSTHHRVQRLMNWVERHGFGPLFLLLCFPFTPSAVVNVVAGLSKVNVYQFALAVISGKMVMIFTISFVGHDIPSLIRQPLRTCIVIVVIAVLWYLGKRVENYLNAKMEKEHRPVKIVKRERMK</sequence>
<feature type="transmembrane region" description="Helical" evidence="6">
    <location>
        <begin position="110"/>
        <end position="133"/>
    </location>
</feature>
<dbReference type="GO" id="GO:0005886">
    <property type="term" value="C:plasma membrane"/>
    <property type="evidence" value="ECO:0007669"/>
    <property type="project" value="UniProtKB-SubCell"/>
</dbReference>
<dbReference type="AlphaFoldDB" id="A0A150LEB1"/>
<gene>
    <name evidence="8" type="ORF">B4135_3386</name>
</gene>
<evidence type="ECO:0000313" key="9">
    <source>
        <dbReference type="Proteomes" id="UP000075683"/>
    </source>
</evidence>
<dbReference type="EMBL" id="LQYT01000117">
    <property type="protein sequence ID" value="KYD10585.1"/>
    <property type="molecule type" value="Genomic_DNA"/>
</dbReference>
<dbReference type="Proteomes" id="UP000075683">
    <property type="component" value="Unassembled WGS sequence"/>
</dbReference>
<feature type="transmembrane region" description="Helical" evidence="6">
    <location>
        <begin position="139"/>
        <end position="159"/>
    </location>
</feature>
<dbReference type="RefSeq" id="WP_061569734.1">
    <property type="nucleotide sequence ID" value="NZ_LQYT01000117.1"/>
</dbReference>
<evidence type="ECO:0000256" key="4">
    <source>
        <dbReference type="ARBA" id="ARBA00022989"/>
    </source>
</evidence>
<evidence type="ECO:0000256" key="2">
    <source>
        <dbReference type="ARBA" id="ARBA00022475"/>
    </source>
</evidence>
<dbReference type="PANTHER" id="PTHR12677">
    <property type="entry name" value="GOLGI APPARATUS MEMBRANE PROTEIN TVP38-RELATED"/>
    <property type="match status" value="1"/>
</dbReference>
<dbReference type="PATRIC" id="fig|301148.3.peg.1368"/>
<comment type="subcellular location">
    <subcellularLocation>
        <location evidence="1 6">Cell membrane</location>
        <topology evidence="1 6">Multi-pass membrane protein</topology>
    </subcellularLocation>
</comment>
<proteinExistence type="inferred from homology"/>
<evidence type="ECO:0000256" key="6">
    <source>
        <dbReference type="RuleBase" id="RU366058"/>
    </source>
</evidence>
<dbReference type="STRING" id="301148.B4135_3386"/>
<keyword evidence="2 6" id="KW-1003">Cell membrane</keyword>
<protein>
    <recommendedName>
        <fullName evidence="6">TVP38/TMEM64 family membrane protein</fullName>
    </recommendedName>
</protein>
<evidence type="ECO:0000259" key="7">
    <source>
        <dbReference type="Pfam" id="PF09335"/>
    </source>
</evidence>
<evidence type="ECO:0000313" key="8">
    <source>
        <dbReference type="EMBL" id="KYD10585.1"/>
    </source>
</evidence>
<dbReference type="OrthoDB" id="1651121at2"/>
<evidence type="ECO:0000256" key="3">
    <source>
        <dbReference type="ARBA" id="ARBA00022692"/>
    </source>
</evidence>
<evidence type="ECO:0000256" key="1">
    <source>
        <dbReference type="ARBA" id="ARBA00004651"/>
    </source>
</evidence>
<dbReference type="Pfam" id="PF09335">
    <property type="entry name" value="VTT_dom"/>
    <property type="match status" value="1"/>
</dbReference>
<comment type="similarity">
    <text evidence="6">Belongs to the TVP38/TMEM64 family.</text>
</comment>
<keyword evidence="3 6" id="KW-0812">Transmembrane</keyword>
<keyword evidence="5 6" id="KW-0472">Membrane</keyword>
<feature type="transmembrane region" description="Helical" evidence="6">
    <location>
        <begin position="57"/>
        <end position="80"/>
    </location>
</feature>
<feature type="domain" description="VTT" evidence="7">
    <location>
        <begin position="44"/>
        <end position="161"/>
    </location>
</feature>
<feature type="transmembrane region" description="Helical" evidence="6">
    <location>
        <begin position="31"/>
        <end position="51"/>
    </location>
</feature>
<keyword evidence="4 6" id="KW-1133">Transmembrane helix</keyword>
<comment type="caution">
    <text evidence="8">The sequence shown here is derived from an EMBL/GenBank/DDBJ whole genome shotgun (WGS) entry which is preliminary data.</text>
</comment>
<name>A0A150LEB1_9BACI</name>
<feature type="transmembrane region" description="Helical" evidence="6">
    <location>
        <begin position="171"/>
        <end position="187"/>
    </location>
</feature>
<dbReference type="InterPro" id="IPR032816">
    <property type="entry name" value="VTT_dom"/>
</dbReference>
<reference evidence="8 9" key="1">
    <citation type="submission" date="2016-01" db="EMBL/GenBank/DDBJ databases">
        <title>Draft Genome Sequences of Seven Thermophilic Sporeformers Isolated from Foods.</title>
        <authorList>
            <person name="Berendsen E.M."/>
            <person name="Wells-Bennik M.H."/>
            <person name="Krawcyk A.O."/>
            <person name="De Jong A."/>
            <person name="Holsappel S."/>
            <person name="Eijlander R.T."/>
            <person name="Kuipers O.P."/>
        </authorList>
    </citation>
    <scope>NUCLEOTIDE SEQUENCE [LARGE SCALE GENOMIC DNA]</scope>
    <source>
        <strain evidence="8 9">B4135</strain>
    </source>
</reference>
<accession>A0A150LEB1</accession>
<dbReference type="InterPro" id="IPR015414">
    <property type="entry name" value="TMEM64"/>
</dbReference>
<evidence type="ECO:0000256" key="5">
    <source>
        <dbReference type="ARBA" id="ARBA00023136"/>
    </source>
</evidence>
<dbReference type="PANTHER" id="PTHR12677:SF55">
    <property type="entry name" value="UNDECAPRENYL PHOSPHATE TRANSPORTER SAOUHSC_00901-RELATED"/>
    <property type="match status" value="1"/>
</dbReference>
<organism evidence="8 9">
    <name type="scientific">Caldibacillus debilis</name>
    <dbReference type="NCBI Taxonomy" id="301148"/>
    <lineage>
        <taxon>Bacteria</taxon>
        <taxon>Bacillati</taxon>
        <taxon>Bacillota</taxon>
        <taxon>Bacilli</taxon>
        <taxon>Bacillales</taxon>
        <taxon>Bacillaceae</taxon>
        <taxon>Caldibacillus</taxon>
    </lineage>
</organism>